<dbReference type="Proteomes" id="UP000607653">
    <property type="component" value="Unassembled WGS sequence"/>
</dbReference>
<dbReference type="AlphaFoldDB" id="A0A822ZGD1"/>
<keyword evidence="1" id="KW-0472">Membrane</keyword>
<protein>
    <submittedName>
        <fullName evidence="2">Uncharacterized protein</fullName>
    </submittedName>
</protein>
<sequence>MIGKRRETYLQFGAGLNWFGLFVSVSRFVFLWGDCSSSDLYASFF</sequence>
<evidence type="ECO:0000313" key="2">
    <source>
        <dbReference type="EMBL" id="DAD42731.1"/>
    </source>
</evidence>
<evidence type="ECO:0000256" key="1">
    <source>
        <dbReference type="SAM" id="Phobius"/>
    </source>
</evidence>
<keyword evidence="1" id="KW-1133">Transmembrane helix</keyword>
<comment type="caution">
    <text evidence="2">The sequence shown here is derived from an EMBL/GenBank/DDBJ whole genome shotgun (WGS) entry which is preliminary data.</text>
</comment>
<name>A0A822ZGD1_NELNU</name>
<keyword evidence="3" id="KW-1185">Reference proteome</keyword>
<gene>
    <name evidence="2" type="ORF">HUJ06_000961</name>
</gene>
<keyword evidence="1" id="KW-0812">Transmembrane</keyword>
<accession>A0A822ZGD1</accession>
<proteinExistence type="predicted"/>
<organism evidence="2 3">
    <name type="scientific">Nelumbo nucifera</name>
    <name type="common">Sacred lotus</name>
    <dbReference type="NCBI Taxonomy" id="4432"/>
    <lineage>
        <taxon>Eukaryota</taxon>
        <taxon>Viridiplantae</taxon>
        <taxon>Streptophyta</taxon>
        <taxon>Embryophyta</taxon>
        <taxon>Tracheophyta</taxon>
        <taxon>Spermatophyta</taxon>
        <taxon>Magnoliopsida</taxon>
        <taxon>Proteales</taxon>
        <taxon>Nelumbonaceae</taxon>
        <taxon>Nelumbo</taxon>
    </lineage>
</organism>
<dbReference type="EMBL" id="DUZY01000006">
    <property type="protein sequence ID" value="DAD42731.1"/>
    <property type="molecule type" value="Genomic_DNA"/>
</dbReference>
<reference evidence="2 3" key="1">
    <citation type="journal article" date="2020" name="Mol. Biol. Evol.">
        <title>Distinct Expression and Methylation Patterns for Genes with Different Fates following a Single Whole-Genome Duplication in Flowering Plants.</title>
        <authorList>
            <person name="Shi T."/>
            <person name="Rahmani R.S."/>
            <person name="Gugger P.F."/>
            <person name="Wang M."/>
            <person name="Li H."/>
            <person name="Zhang Y."/>
            <person name="Li Z."/>
            <person name="Wang Q."/>
            <person name="Van de Peer Y."/>
            <person name="Marchal K."/>
            <person name="Chen J."/>
        </authorList>
    </citation>
    <scope>NUCLEOTIDE SEQUENCE [LARGE SCALE GENOMIC DNA]</scope>
    <source>
        <tissue evidence="2">Leaf</tissue>
    </source>
</reference>
<evidence type="ECO:0000313" key="3">
    <source>
        <dbReference type="Proteomes" id="UP000607653"/>
    </source>
</evidence>
<feature type="transmembrane region" description="Helical" evidence="1">
    <location>
        <begin position="12"/>
        <end position="33"/>
    </location>
</feature>